<evidence type="ECO:0000256" key="1">
    <source>
        <dbReference type="SAM" id="Coils"/>
    </source>
</evidence>
<dbReference type="EMBL" id="JADNRY010000019">
    <property type="protein sequence ID" value="KAF9073165.1"/>
    <property type="molecule type" value="Genomic_DNA"/>
</dbReference>
<feature type="compositionally biased region" description="Low complexity" evidence="2">
    <location>
        <begin position="222"/>
        <end position="237"/>
    </location>
</feature>
<dbReference type="AlphaFoldDB" id="A0A9P5Q3Z6"/>
<keyword evidence="1" id="KW-0175">Coiled coil</keyword>
<sequence>MDLVDSKVAILSDTLEGLGKMDASSKLISVKHASDRIKRTAAEIECDNEKATSLQRCIEEFTQRIIPVFAKAEAQTKQLEELRTQLSHAQGKVKAFETVCEESRKKDKRVVTLSSDLQQVQRDLVKTVTMTEKAMEDLSDAKRQNEVNIADKENLEKENRKLRGLLELHTKSAHSQKEKMRKMKNEITELKQRNDTLEEESQSIALEESLAISFSDNHDEQSIPSSSFSSVHFPSSPGRTPHRSSGLSQITNELNLEIELDEGMPGPRFSSDWKMNTEKALKRKASSLTFPIPLDKRGRPTVNVQTGPVRLRRIPNSNR</sequence>
<evidence type="ECO:0000256" key="2">
    <source>
        <dbReference type="SAM" id="MobiDB-lite"/>
    </source>
</evidence>
<feature type="region of interest" description="Disordered" evidence="2">
    <location>
        <begin position="216"/>
        <end position="247"/>
    </location>
</feature>
<feature type="coiled-coil region" evidence="1">
    <location>
        <begin position="135"/>
        <end position="207"/>
    </location>
</feature>
<evidence type="ECO:0000313" key="4">
    <source>
        <dbReference type="Proteomes" id="UP000772434"/>
    </source>
</evidence>
<feature type="coiled-coil region" evidence="1">
    <location>
        <begin position="72"/>
        <end position="99"/>
    </location>
</feature>
<protein>
    <submittedName>
        <fullName evidence="3">Uncharacterized protein</fullName>
    </submittedName>
</protein>
<proteinExistence type="predicted"/>
<dbReference type="Proteomes" id="UP000772434">
    <property type="component" value="Unassembled WGS sequence"/>
</dbReference>
<reference evidence="3" key="1">
    <citation type="submission" date="2020-11" db="EMBL/GenBank/DDBJ databases">
        <authorList>
            <consortium name="DOE Joint Genome Institute"/>
            <person name="Ahrendt S."/>
            <person name="Riley R."/>
            <person name="Andreopoulos W."/>
            <person name="Labutti K."/>
            <person name="Pangilinan J."/>
            <person name="Ruiz-Duenas F.J."/>
            <person name="Barrasa J.M."/>
            <person name="Sanchez-Garcia M."/>
            <person name="Camarero S."/>
            <person name="Miyauchi S."/>
            <person name="Serrano A."/>
            <person name="Linde D."/>
            <person name="Babiker R."/>
            <person name="Drula E."/>
            <person name="Ayuso-Fernandez I."/>
            <person name="Pacheco R."/>
            <person name="Padilla G."/>
            <person name="Ferreira P."/>
            <person name="Barriuso J."/>
            <person name="Kellner H."/>
            <person name="Castanera R."/>
            <person name="Alfaro M."/>
            <person name="Ramirez L."/>
            <person name="Pisabarro A.G."/>
            <person name="Kuo A."/>
            <person name="Tritt A."/>
            <person name="Lipzen A."/>
            <person name="He G."/>
            <person name="Yan M."/>
            <person name="Ng V."/>
            <person name="Cullen D."/>
            <person name="Martin F."/>
            <person name="Rosso M.-N."/>
            <person name="Henrissat B."/>
            <person name="Hibbett D."/>
            <person name="Martinez A.T."/>
            <person name="Grigoriev I.V."/>
        </authorList>
    </citation>
    <scope>NUCLEOTIDE SEQUENCE</scope>
    <source>
        <strain evidence="3">AH 40177</strain>
    </source>
</reference>
<comment type="caution">
    <text evidence="3">The sequence shown here is derived from an EMBL/GenBank/DDBJ whole genome shotgun (WGS) entry which is preliminary data.</text>
</comment>
<organism evidence="3 4">
    <name type="scientific">Rhodocollybia butyracea</name>
    <dbReference type="NCBI Taxonomy" id="206335"/>
    <lineage>
        <taxon>Eukaryota</taxon>
        <taxon>Fungi</taxon>
        <taxon>Dikarya</taxon>
        <taxon>Basidiomycota</taxon>
        <taxon>Agaricomycotina</taxon>
        <taxon>Agaricomycetes</taxon>
        <taxon>Agaricomycetidae</taxon>
        <taxon>Agaricales</taxon>
        <taxon>Marasmiineae</taxon>
        <taxon>Omphalotaceae</taxon>
        <taxon>Rhodocollybia</taxon>
    </lineage>
</organism>
<evidence type="ECO:0000313" key="3">
    <source>
        <dbReference type="EMBL" id="KAF9073165.1"/>
    </source>
</evidence>
<keyword evidence="4" id="KW-1185">Reference proteome</keyword>
<accession>A0A9P5Q3Z6</accession>
<dbReference type="OrthoDB" id="6105938at2759"/>
<gene>
    <name evidence="3" type="ORF">BDP27DRAFT_1445100</name>
</gene>
<name>A0A9P5Q3Z6_9AGAR</name>